<sequence>MRLKRLSQQIFDRTAADTRLGDQARKMARAVLVDGRAQVDVATEHGMTKQRVSLAVATIERAYKKTTTPGLGSIRVELDLPETLALELGGVAEAMKACSDVAKVADALKKATNAVRKATKSLKATP</sequence>
<dbReference type="RefSeq" id="WP_265283428.1">
    <property type="nucleotide sequence ID" value="NZ_QZCW01000007.1"/>
</dbReference>
<feature type="domain" description="TrfB transcriptional repressor protein" evidence="3">
    <location>
        <begin position="11"/>
        <end position="85"/>
    </location>
</feature>
<comment type="caution">
    <text evidence="4">The sequence shown here is derived from an EMBL/GenBank/DDBJ whole genome shotgun (WGS) entry which is preliminary data.</text>
</comment>
<dbReference type="EMBL" id="QZCW01000007">
    <property type="protein sequence ID" value="MCW5323643.1"/>
    <property type="molecule type" value="Genomic_DNA"/>
</dbReference>
<dbReference type="InterPro" id="IPR032428">
    <property type="entry name" value="TrfB"/>
</dbReference>
<evidence type="ECO:0000313" key="4">
    <source>
        <dbReference type="EMBL" id="MCW5323643.1"/>
    </source>
</evidence>
<dbReference type="Proteomes" id="UP001208935">
    <property type="component" value="Unassembled WGS sequence"/>
</dbReference>
<evidence type="ECO:0000313" key="5">
    <source>
        <dbReference type="Proteomes" id="UP001208935"/>
    </source>
</evidence>
<proteinExistence type="predicted"/>
<protein>
    <recommendedName>
        <fullName evidence="3">TrfB transcriptional repressor protein domain-containing protein</fullName>
    </recommendedName>
</protein>
<dbReference type="Pfam" id="PF16509">
    <property type="entry name" value="KORA"/>
    <property type="match status" value="1"/>
</dbReference>
<evidence type="ECO:0000259" key="3">
    <source>
        <dbReference type="Pfam" id="PF16509"/>
    </source>
</evidence>
<organism evidence="4 5">
    <name type="scientific">Verminephrobacter aporrectodeae subsp. tuberculatae</name>
    <dbReference type="NCBI Taxonomy" id="1110392"/>
    <lineage>
        <taxon>Bacteria</taxon>
        <taxon>Pseudomonadati</taxon>
        <taxon>Pseudomonadota</taxon>
        <taxon>Betaproteobacteria</taxon>
        <taxon>Burkholderiales</taxon>
        <taxon>Comamonadaceae</taxon>
        <taxon>Verminephrobacter</taxon>
    </lineage>
</organism>
<gene>
    <name evidence="4" type="ORF">D5039_21590</name>
</gene>
<keyword evidence="5" id="KW-1185">Reference proteome</keyword>
<accession>A0ABT3KZ81</accession>
<dbReference type="InterPro" id="IPR053721">
    <property type="entry name" value="Fimbrial_Adhesin_Reg"/>
</dbReference>
<keyword evidence="2" id="KW-0804">Transcription</keyword>
<keyword evidence="1" id="KW-0805">Transcription regulation</keyword>
<evidence type="ECO:0000256" key="1">
    <source>
        <dbReference type="ARBA" id="ARBA00023015"/>
    </source>
</evidence>
<dbReference type="Gene3D" id="1.10.10.2690">
    <property type="match status" value="1"/>
</dbReference>
<name>A0ABT3KZ81_9BURK</name>
<reference evidence="5" key="1">
    <citation type="submission" date="2023-07" db="EMBL/GenBank/DDBJ databases">
        <title>Verminephrobacter genomes.</title>
        <authorList>
            <person name="Lund M.B."/>
        </authorList>
    </citation>
    <scope>NUCLEOTIDE SEQUENCE [LARGE SCALE GENOMIC DNA]</scope>
    <source>
        <strain evidence="5">AtM5-05</strain>
    </source>
</reference>
<evidence type="ECO:0000256" key="2">
    <source>
        <dbReference type="ARBA" id="ARBA00023163"/>
    </source>
</evidence>